<evidence type="ECO:0000313" key="2">
    <source>
        <dbReference type="EMBL" id="TDG15780.1"/>
    </source>
</evidence>
<protein>
    <submittedName>
        <fullName evidence="2">UrcA family protein</fullName>
    </submittedName>
</protein>
<keyword evidence="3" id="KW-1185">Reference proteome</keyword>
<sequence length="114" mass="11968">MNNNAMKTVLSVAALTLTAGLSSHAAAGTMNETFVHGSAVPSKTVTYDRGELATAQGRARVERRIENAAEAVCGPTDYREVGSLMRVSKNKSCVEQAIESAMSKLGADHVATID</sequence>
<organism evidence="2 3">
    <name type="scientific">Seongchinamella unica</name>
    <dbReference type="NCBI Taxonomy" id="2547392"/>
    <lineage>
        <taxon>Bacteria</taxon>
        <taxon>Pseudomonadati</taxon>
        <taxon>Pseudomonadota</taxon>
        <taxon>Gammaproteobacteria</taxon>
        <taxon>Cellvibrionales</taxon>
        <taxon>Halieaceae</taxon>
        <taxon>Seongchinamella</taxon>
    </lineage>
</organism>
<evidence type="ECO:0000313" key="3">
    <source>
        <dbReference type="Proteomes" id="UP000295554"/>
    </source>
</evidence>
<name>A0A4R5LWG1_9GAMM</name>
<proteinExistence type="predicted"/>
<evidence type="ECO:0000256" key="1">
    <source>
        <dbReference type="SAM" id="SignalP"/>
    </source>
</evidence>
<keyword evidence="1" id="KW-0732">Signal</keyword>
<gene>
    <name evidence="2" type="ORF">E2F43_06020</name>
</gene>
<comment type="caution">
    <text evidence="2">The sequence shown here is derived from an EMBL/GenBank/DDBJ whole genome shotgun (WGS) entry which is preliminary data.</text>
</comment>
<feature type="signal peptide" evidence="1">
    <location>
        <begin position="1"/>
        <end position="25"/>
    </location>
</feature>
<dbReference type="OrthoDB" id="5738237at2"/>
<reference evidence="2 3" key="1">
    <citation type="submission" date="2019-03" db="EMBL/GenBank/DDBJ databases">
        <title>Seongchinamella monodicae gen. nov., sp. nov., a novel member of the Gammaproteobacteria isolated from a tidal mudflat of beach.</title>
        <authorList>
            <person name="Yang H.G."/>
            <person name="Kang J.W."/>
            <person name="Lee S.D."/>
        </authorList>
    </citation>
    <scope>NUCLEOTIDE SEQUENCE [LARGE SCALE GENOMIC DNA]</scope>
    <source>
        <strain evidence="2 3">GH4-78</strain>
    </source>
</reference>
<dbReference type="InterPro" id="IPR030972">
    <property type="entry name" value="UrcA_uranyl"/>
</dbReference>
<accession>A0A4R5LWG1</accession>
<feature type="chain" id="PRO_5020865477" evidence="1">
    <location>
        <begin position="26"/>
        <end position="114"/>
    </location>
</feature>
<dbReference type="NCBIfam" id="TIGR04433">
    <property type="entry name" value="UrcA_uranyl"/>
    <property type="match status" value="1"/>
</dbReference>
<dbReference type="RefSeq" id="WP_133210567.1">
    <property type="nucleotide sequence ID" value="NZ_SMSE01000001.1"/>
</dbReference>
<dbReference type="Proteomes" id="UP000295554">
    <property type="component" value="Unassembled WGS sequence"/>
</dbReference>
<dbReference type="AlphaFoldDB" id="A0A4R5LWG1"/>
<dbReference type="EMBL" id="SMSE01000001">
    <property type="protein sequence ID" value="TDG15780.1"/>
    <property type="molecule type" value="Genomic_DNA"/>
</dbReference>